<sequence>MGIQLPGMFTHPRVENEAEIFKFVDSLTPRVLEEVAATLTDHIERCITAATTEHGQAYMQPALALWPATTLLQCVGYIRRRVAEGKAAAKLAFIPELAGPRPGATQGPESESPYLLDTCTKTALSLLQTWHTLSFTLQPLPALTSEDLEIVQNRSRPTTAREGDPTAQLDEDDDALLPETCGGDSGEACTAPTTDWRSPTAGPLRGFPPARFGSATWEPDPRLLELAHQEAEGDDLRCFVDSRSLPKPSLNPPATILTEITRYVQDLTEAQTPEEKDAFQKISYLNAIPEKDYQYYKRMLVLVLAAVEGGSTEALLWVIVLEGLMKDLSEYVKGCTSKRQAAEHGGETACDEVLRELVLFAHVVALNSITLRSHAKRDRKSGLGVPIPNAIACSRILAKSAQKPGVLSLSVLSTQDEGAQRRGPLSPRTAL</sequence>
<reference evidence="2 3" key="1">
    <citation type="journal article" date="2018" name="IMA Fungus">
        <title>IMA Genome-F 9: Draft genome sequence of Annulohypoxylon stygium, Aspergillus mulundensis, Berkeleyomyces basicola (syn. Thielaviopsis basicola), Ceratocystis smalleyi, two Cercospora beticola strains, Coleophoma cylindrospora, Fusarium fracticaudum, Phialophora cf. hyalina, and Morchella septimelata.</title>
        <authorList>
            <person name="Wingfield B.D."/>
            <person name="Bills G.F."/>
            <person name="Dong Y."/>
            <person name="Huang W."/>
            <person name="Nel W.J."/>
            <person name="Swalarsk-Parry B.S."/>
            <person name="Vaghefi N."/>
            <person name="Wilken P.M."/>
            <person name="An Z."/>
            <person name="de Beer Z.W."/>
            <person name="De Vos L."/>
            <person name="Chen L."/>
            <person name="Duong T.A."/>
            <person name="Gao Y."/>
            <person name="Hammerbacher A."/>
            <person name="Kikkert J.R."/>
            <person name="Li Y."/>
            <person name="Li H."/>
            <person name="Li K."/>
            <person name="Li Q."/>
            <person name="Liu X."/>
            <person name="Ma X."/>
            <person name="Naidoo K."/>
            <person name="Pethybridge S.J."/>
            <person name="Sun J."/>
            <person name="Steenkamp E.T."/>
            <person name="van der Nest M.A."/>
            <person name="van Wyk S."/>
            <person name="Wingfield M.J."/>
            <person name="Xiong C."/>
            <person name="Yue Q."/>
            <person name="Zhang X."/>
        </authorList>
    </citation>
    <scope>NUCLEOTIDE SEQUENCE [LARGE SCALE GENOMIC DNA]</scope>
    <source>
        <strain evidence="2 3">BP5796</strain>
    </source>
</reference>
<evidence type="ECO:0000313" key="2">
    <source>
        <dbReference type="EMBL" id="RDW87404.1"/>
    </source>
</evidence>
<evidence type="ECO:0000256" key="1">
    <source>
        <dbReference type="SAM" id="MobiDB-lite"/>
    </source>
</evidence>
<gene>
    <name evidence="2" type="ORF">BP5796_03098</name>
</gene>
<dbReference type="Proteomes" id="UP000256328">
    <property type="component" value="Unassembled WGS sequence"/>
</dbReference>
<dbReference type="OrthoDB" id="3559239at2759"/>
<organism evidence="2 3">
    <name type="scientific">Coleophoma crateriformis</name>
    <dbReference type="NCBI Taxonomy" id="565419"/>
    <lineage>
        <taxon>Eukaryota</taxon>
        <taxon>Fungi</taxon>
        <taxon>Dikarya</taxon>
        <taxon>Ascomycota</taxon>
        <taxon>Pezizomycotina</taxon>
        <taxon>Leotiomycetes</taxon>
        <taxon>Helotiales</taxon>
        <taxon>Dermateaceae</taxon>
        <taxon>Coleophoma</taxon>
    </lineage>
</organism>
<accession>A0A3D8SMJ4</accession>
<dbReference type="AlphaFoldDB" id="A0A3D8SMJ4"/>
<keyword evidence="3" id="KW-1185">Reference proteome</keyword>
<comment type="caution">
    <text evidence="2">The sequence shown here is derived from an EMBL/GenBank/DDBJ whole genome shotgun (WGS) entry which is preliminary data.</text>
</comment>
<name>A0A3D8SMJ4_9HELO</name>
<proteinExistence type="predicted"/>
<feature type="region of interest" description="Disordered" evidence="1">
    <location>
        <begin position="154"/>
        <end position="212"/>
    </location>
</feature>
<dbReference type="EMBL" id="PDLN01000004">
    <property type="protein sequence ID" value="RDW87404.1"/>
    <property type="molecule type" value="Genomic_DNA"/>
</dbReference>
<evidence type="ECO:0000313" key="3">
    <source>
        <dbReference type="Proteomes" id="UP000256328"/>
    </source>
</evidence>
<protein>
    <submittedName>
        <fullName evidence="2">Uncharacterized protein</fullName>
    </submittedName>
</protein>